<dbReference type="InterPro" id="IPR013325">
    <property type="entry name" value="RNA_pol_sigma_r2"/>
</dbReference>
<dbReference type="Pfam" id="PF08281">
    <property type="entry name" value="Sigma70_r4_2"/>
    <property type="match status" value="1"/>
</dbReference>
<dbReference type="SUPFAM" id="SSF88946">
    <property type="entry name" value="Sigma2 domain of RNA polymerase sigma factors"/>
    <property type="match status" value="1"/>
</dbReference>
<evidence type="ECO:0000259" key="6">
    <source>
        <dbReference type="Pfam" id="PF08281"/>
    </source>
</evidence>
<dbReference type="Proteomes" id="UP000192610">
    <property type="component" value="Unassembled WGS sequence"/>
</dbReference>
<evidence type="ECO:0000259" key="5">
    <source>
        <dbReference type="Pfam" id="PF04542"/>
    </source>
</evidence>
<dbReference type="EMBL" id="LVXG01000031">
    <property type="protein sequence ID" value="OQP45291.1"/>
    <property type="molecule type" value="Genomic_DNA"/>
</dbReference>
<feature type="domain" description="RNA polymerase sigma-70 region 2" evidence="5">
    <location>
        <begin position="26"/>
        <end position="87"/>
    </location>
</feature>
<keyword evidence="2" id="KW-0805">Transcription regulation</keyword>
<dbReference type="InterPro" id="IPR013249">
    <property type="entry name" value="RNA_pol_sigma70_r4_t2"/>
</dbReference>
<dbReference type="STRING" id="354355.SAMN05660816_02444"/>
<dbReference type="Pfam" id="PF04542">
    <property type="entry name" value="Sigma70_r2"/>
    <property type="match status" value="1"/>
</dbReference>
<evidence type="ECO:0008006" key="9">
    <source>
        <dbReference type="Google" id="ProtNLM"/>
    </source>
</evidence>
<dbReference type="InterPro" id="IPR007627">
    <property type="entry name" value="RNA_pol_sigma70_r2"/>
</dbReference>
<dbReference type="GO" id="GO:0003677">
    <property type="term" value="F:DNA binding"/>
    <property type="evidence" value="ECO:0007669"/>
    <property type="project" value="InterPro"/>
</dbReference>
<dbReference type="AlphaFoldDB" id="A0A1V9EGW1"/>
<comment type="caution">
    <text evidence="7">The sequence shown here is derived from an EMBL/GenBank/DDBJ whole genome shotgun (WGS) entry which is preliminary data.</text>
</comment>
<dbReference type="InterPro" id="IPR036388">
    <property type="entry name" value="WH-like_DNA-bd_sf"/>
</dbReference>
<dbReference type="InterPro" id="IPR013324">
    <property type="entry name" value="RNA_pol_sigma_r3/r4-like"/>
</dbReference>
<evidence type="ECO:0000313" key="7">
    <source>
        <dbReference type="EMBL" id="OQP45291.1"/>
    </source>
</evidence>
<proteinExistence type="inferred from homology"/>
<comment type="similarity">
    <text evidence="1">Belongs to the sigma-70 factor family. ECF subfamily.</text>
</comment>
<evidence type="ECO:0000256" key="4">
    <source>
        <dbReference type="ARBA" id="ARBA00023163"/>
    </source>
</evidence>
<organism evidence="7 8">
    <name type="scientific">Niastella yeongjuensis</name>
    <dbReference type="NCBI Taxonomy" id="354355"/>
    <lineage>
        <taxon>Bacteria</taxon>
        <taxon>Pseudomonadati</taxon>
        <taxon>Bacteroidota</taxon>
        <taxon>Chitinophagia</taxon>
        <taxon>Chitinophagales</taxon>
        <taxon>Chitinophagaceae</taxon>
        <taxon>Niastella</taxon>
    </lineage>
</organism>
<evidence type="ECO:0000256" key="1">
    <source>
        <dbReference type="ARBA" id="ARBA00010641"/>
    </source>
</evidence>
<keyword evidence="8" id="KW-1185">Reference proteome</keyword>
<dbReference type="OrthoDB" id="656273at2"/>
<dbReference type="SUPFAM" id="SSF88659">
    <property type="entry name" value="Sigma3 and sigma4 domains of RNA polymerase sigma factors"/>
    <property type="match status" value="1"/>
</dbReference>
<evidence type="ECO:0000256" key="2">
    <source>
        <dbReference type="ARBA" id="ARBA00023015"/>
    </source>
</evidence>
<dbReference type="PANTHER" id="PTHR43133:SF46">
    <property type="entry name" value="RNA POLYMERASE SIGMA-70 FACTOR ECF SUBFAMILY"/>
    <property type="match status" value="1"/>
</dbReference>
<dbReference type="Gene3D" id="1.10.1740.10">
    <property type="match status" value="1"/>
</dbReference>
<dbReference type="Gene3D" id="1.10.10.10">
    <property type="entry name" value="Winged helix-like DNA-binding domain superfamily/Winged helix DNA-binding domain"/>
    <property type="match status" value="1"/>
</dbReference>
<dbReference type="RefSeq" id="WP_081202375.1">
    <property type="nucleotide sequence ID" value="NZ_FOCZ01000004.1"/>
</dbReference>
<dbReference type="GO" id="GO:0016987">
    <property type="term" value="F:sigma factor activity"/>
    <property type="evidence" value="ECO:0007669"/>
    <property type="project" value="UniProtKB-KW"/>
</dbReference>
<sequence>MLMHNDHNTLDTPIQLNDPAVFDVVYKSYYHPLRFYAAKFVQPEDAEDIIENLFLKCWNRQQQFDSTIHMQAFLYHAVKNACLDHIKVSKNAAQRHLRIAHAEETVPTDHLHRIIHAEVLAEIYRAVNELPPQCSKVIKMGFIEGMNNSEIASTLGLSEQSVKNYKGRGLILLKNKLSGSTFALLLLLSQMNH</sequence>
<dbReference type="GO" id="GO:0006352">
    <property type="term" value="P:DNA-templated transcription initiation"/>
    <property type="evidence" value="ECO:0007669"/>
    <property type="project" value="InterPro"/>
</dbReference>
<name>A0A1V9EGW1_9BACT</name>
<evidence type="ECO:0000313" key="8">
    <source>
        <dbReference type="Proteomes" id="UP000192610"/>
    </source>
</evidence>
<keyword evidence="4" id="KW-0804">Transcription</keyword>
<dbReference type="NCBIfam" id="TIGR02937">
    <property type="entry name" value="sigma70-ECF"/>
    <property type="match status" value="1"/>
</dbReference>
<feature type="domain" description="RNA polymerase sigma factor 70 region 4 type 2" evidence="6">
    <location>
        <begin position="121"/>
        <end position="170"/>
    </location>
</feature>
<dbReference type="InterPro" id="IPR014284">
    <property type="entry name" value="RNA_pol_sigma-70_dom"/>
</dbReference>
<accession>A0A1V9EGW1</accession>
<gene>
    <name evidence="7" type="ORF">A4H97_32770</name>
</gene>
<evidence type="ECO:0000256" key="3">
    <source>
        <dbReference type="ARBA" id="ARBA00023082"/>
    </source>
</evidence>
<dbReference type="PANTHER" id="PTHR43133">
    <property type="entry name" value="RNA POLYMERASE ECF-TYPE SIGMA FACTO"/>
    <property type="match status" value="1"/>
</dbReference>
<reference evidence="8" key="1">
    <citation type="submission" date="2016-04" db="EMBL/GenBank/DDBJ databases">
        <authorList>
            <person name="Chen L."/>
            <person name="Zhuang W."/>
            <person name="Wang G."/>
        </authorList>
    </citation>
    <scope>NUCLEOTIDE SEQUENCE [LARGE SCALE GENOMIC DNA]</scope>
    <source>
        <strain evidence="8">17621</strain>
    </source>
</reference>
<dbReference type="InterPro" id="IPR039425">
    <property type="entry name" value="RNA_pol_sigma-70-like"/>
</dbReference>
<protein>
    <recommendedName>
        <fullName evidence="9">RNA polymerase sigma-70 factor</fullName>
    </recommendedName>
</protein>
<keyword evidence="3" id="KW-0731">Sigma factor</keyword>